<dbReference type="GO" id="GO:0006508">
    <property type="term" value="P:proteolysis"/>
    <property type="evidence" value="ECO:0007669"/>
    <property type="project" value="InterPro"/>
</dbReference>
<keyword evidence="3" id="KW-0812">Transmembrane</keyword>
<evidence type="ECO:0000313" key="5">
    <source>
        <dbReference type="Proteomes" id="UP000728032"/>
    </source>
</evidence>
<name>A0A7R9LXZ6_9ACAR</name>
<feature type="transmembrane region" description="Helical" evidence="3">
    <location>
        <begin position="72"/>
        <end position="94"/>
    </location>
</feature>
<dbReference type="EMBL" id="CAJPVJ010003905">
    <property type="protein sequence ID" value="CAG2168066.1"/>
    <property type="molecule type" value="Genomic_DNA"/>
</dbReference>
<dbReference type="SUPFAM" id="SSF50494">
    <property type="entry name" value="Trypsin-like serine proteases"/>
    <property type="match status" value="1"/>
</dbReference>
<evidence type="ECO:0000256" key="3">
    <source>
        <dbReference type="SAM" id="Phobius"/>
    </source>
</evidence>
<dbReference type="PANTHER" id="PTHR43019:SF23">
    <property type="entry name" value="PROTEASE DO-LIKE 5, CHLOROPLASTIC"/>
    <property type="match status" value="1"/>
</dbReference>
<protein>
    <recommendedName>
        <fullName evidence="6">Serine protease</fullName>
    </recommendedName>
</protein>
<evidence type="ECO:0008006" key="6">
    <source>
        <dbReference type="Google" id="ProtNLM"/>
    </source>
</evidence>
<dbReference type="OrthoDB" id="6537400at2759"/>
<reference evidence="4" key="1">
    <citation type="submission" date="2020-11" db="EMBL/GenBank/DDBJ databases">
        <authorList>
            <person name="Tran Van P."/>
        </authorList>
    </citation>
    <scope>NUCLEOTIDE SEQUENCE</scope>
</reference>
<dbReference type="Gene3D" id="2.40.10.120">
    <property type="match status" value="1"/>
</dbReference>
<proteinExistence type="inferred from homology"/>
<sequence>MHNSGHSSSPVVDLQFLNPKSIRVPTSGSVVDVLLVVFPYALLHTTHCQCFQDRVSQTVTDSRHSYDSRLAIPFHTFPTSVSSLFACLVLFVWISCLQKWMSFPKTFVFDFHSNFTEILRSAHLVDNPKTVTEVYEELLKSVAKIHIYDTGFDGERRLLGKGTGFLVTESGLVMTNSHVTRECPDIKLYFYKRDPSDDTLKSSSYDYTPPKRVMKTILDICLISIESVLKFADQNNITVGTEAAIIGYPRMSCPSFSTGIVMCADRELTDLKVYHYFENICDTEESYVVHTCRTSPGTSGGAIVDMTGQGIAVNFGQINDNIKLAINGDKVNDCIQRAIDFQPKYCHQKYGYTNAEALGVLIHQFSDVKDSFNDIDGTQAFGDFWQLDLPIVWELLTPSGPTRNDLQANDLIVQIDDNFPSFWSNAERKVYDQTQQLCDALRTRIRTKLTARNLHSVMWAPNANQDMVFEMIVSSQGFTPLSLTFHLMSQLIRKNTAEAENYLKMDDIKWTSRFVNWPLEATVMGRKSIVGKFYYPPLKQSFLFDTIRNFYEPLLELNIEDLSLENSTHSLASLFKCPFSQIYSLVAEKGGDICKTPGVIRSVLSIGIFTYFQVGRYFYVYRWEKQTFDFDKYVSNLFNDYFDIKRERERESNLLNFLLTHILFSDTKKRLLSYSYPLGNGSIYRTVVMGHTKWRDSSQFPTKYIYRVFESPAKDYGIKYKPILPNNKGPNDMPFSGDTVGPFHPQLLQDGVNTDTIAGIGFWVSSKPDREYDRLAITMKAKGSPLLNVSQYVSDAKYLFPSQSIAGKFLANDRGFKREFNKIVGLFTNEHQLFALAFNAQNELNVYRLTDIHEIALKLTGKWSFKSYFSCRSYSKSESGTTTLEYFFVVILIVLVVLAVITIVIVVYRYQSHGFTSKSTAPKPKTKQSVPKTDPEKSSEI</sequence>
<feature type="region of interest" description="Disordered" evidence="2">
    <location>
        <begin position="916"/>
        <end position="941"/>
    </location>
</feature>
<evidence type="ECO:0000256" key="2">
    <source>
        <dbReference type="SAM" id="MobiDB-lite"/>
    </source>
</evidence>
<evidence type="ECO:0000256" key="1">
    <source>
        <dbReference type="ARBA" id="ARBA00010541"/>
    </source>
</evidence>
<dbReference type="PANTHER" id="PTHR43019">
    <property type="entry name" value="SERINE ENDOPROTEASE DEGS"/>
    <property type="match status" value="1"/>
</dbReference>
<dbReference type="InterPro" id="IPR009003">
    <property type="entry name" value="Peptidase_S1_PA"/>
</dbReference>
<accession>A0A7R9LXZ6</accession>
<dbReference type="Proteomes" id="UP000728032">
    <property type="component" value="Unassembled WGS sequence"/>
</dbReference>
<organism evidence="4">
    <name type="scientific">Oppiella nova</name>
    <dbReference type="NCBI Taxonomy" id="334625"/>
    <lineage>
        <taxon>Eukaryota</taxon>
        <taxon>Metazoa</taxon>
        <taxon>Ecdysozoa</taxon>
        <taxon>Arthropoda</taxon>
        <taxon>Chelicerata</taxon>
        <taxon>Arachnida</taxon>
        <taxon>Acari</taxon>
        <taxon>Acariformes</taxon>
        <taxon>Sarcoptiformes</taxon>
        <taxon>Oribatida</taxon>
        <taxon>Brachypylina</taxon>
        <taxon>Oppioidea</taxon>
        <taxon>Oppiidae</taxon>
        <taxon>Oppiella</taxon>
    </lineage>
</organism>
<evidence type="ECO:0000313" key="4">
    <source>
        <dbReference type="EMBL" id="CAD7649962.1"/>
    </source>
</evidence>
<dbReference type="AlphaFoldDB" id="A0A7R9LXZ6"/>
<keyword evidence="3" id="KW-1133">Transmembrane helix</keyword>
<dbReference type="InterPro" id="IPR001940">
    <property type="entry name" value="Peptidase_S1C"/>
</dbReference>
<keyword evidence="3" id="KW-0472">Membrane</keyword>
<dbReference type="PRINTS" id="PR00834">
    <property type="entry name" value="PROTEASES2C"/>
</dbReference>
<feature type="transmembrane region" description="Helical" evidence="3">
    <location>
        <begin position="886"/>
        <end position="908"/>
    </location>
</feature>
<keyword evidence="5" id="KW-1185">Reference proteome</keyword>
<comment type="similarity">
    <text evidence="1">Belongs to the peptidase S1C family.</text>
</comment>
<dbReference type="Pfam" id="PF13365">
    <property type="entry name" value="Trypsin_2"/>
    <property type="match status" value="1"/>
</dbReference>
<dbReference type="GO" id="GO:0004252">
    <property type="term" value="F:serine-type endopeptidase activity"/>
    <property type="evidence" value="ECO:0007669"/>
    <property type="project" value="InterPro"/>
</dbReference>
<gene>
    <name evidence="4" type="ORF">ONB1V03_LOCUS7560</name>
</gene>
<dbReference type="EMBL" id="OC918730">
    <property type="protein sequence ID" value="CAD7649962.1"/>
    <property type="molecule type" value="Genomic_DNA"/>
</dbReference>